<dbReference type="PANTHER" id="PTHR23531">
    <property type="entry name" value="QUINOLENE RESISTANCE PROTEIN NORA"/>
    <property type="match status" value="1"/>
</dbReference>
<name>A0A4R0UPW8_BIFLL</name>
<feature type="transmembrane region" description="Helical" evidence="6">
    <location>
        <begin position="145"/>
        <end position="164"/>
    </location>
</feature>
<feature type="transmembrane region" description="Helical" evidence="6">
    <location>
        <begin position="385"/>
        <end position="404"/>
    </location>
</feature>
<feature type="transmembrane region" description="Helical" evidence="6">
    <location>
        <begin position="260"/>
        <end position="284"/>
    </location>
</feature>
<dbReference type="InterPro" id="IPR036259">
    <property type="entry name" value="MFS_trans_sf"/>
</dbReference>
<dbReference type="Pfam" id="PF07690">
    <property type="entry name" value="MFS_1"/>
    <property type="match status" value="2"/>
</dbReference>
<gene>
    <name evidence="8" type="ORF">MCC10100_0816</name>
</gene>
<evidence type="ECO:0000259" key="7">
    <source>
        <dbReference type="PROSITE" id="PS50850"/>
    </source>
</evidence>
<comment type="caution">
    <text evidence="8">The sequence shown here is derived from an EMBL/GenBank/DDBJ whole genome shotgun (WGS) entry which is preliminary data.</text>
</comment>
<dbReference type="SUPFAM" id="SSF103473">
    <property type="entry name" value="MFS general substrate transporter"/>
    <property type="match status" value="1"/>
</dbReference>
<feature type="region of interest" description="Disordered" evidence="5">
    <location>
        <begin position="215"/>
        <end position="241"/>
    </location>
</feature>
<feature type="transmembrane region" description="Helical" evidence="6">
    <location>
        <begin position="290"/>
        <end position="311"/>
    </location>
</feature>
<dbReference type="RefSeq" id="WP_242669755.1">
    <property type="nucleotide sequence ID" value="NZ_SHST01000021.1"/>
</dbReference>
<dbReference type="PANTHER" id="PTHR23531:SF1">
    <property type="entry name" value="QUINOLENE RESISTANCE PROTEIN NORA"/>
    <property type="match status" value="1"/>
</dbReference>
<evidence type="ECO:0000256" key="6">
    <source>
        <dbReference type="SAM" id="Phobius"/>
    </source>
</evidence>
<protein>
    <submittedName>
        <fullName evidence="8">Multidrug transport protein</fullName>
    </submittedName>
</protein>
<feature type="domain" description="Major facilitator superfamily (MFS) profile" evidence="7">
    <location>
        <begin position="15"/>
        <end position="435"/>
    </location>
</feature>
<feature type="transmembrane region" description="Helical" evidence="6">
    <location>
        <begin position="81"/>
        <end position="103"/>
    </location>
</feature>
<feature type="transmembrane region" description="Helical" evidence="6">
    <location>
        <begin position="323"/>
        <end position="341"/>
    </location>
</feature>
<dbReference type="PROSITE" id="PS50850">
    <property type="entry name" value="MFS"/>
    <property type="match status" value="1"/>
</dbReference>
<evidence type="ECO:0000256" key="4">
    <source>
        <dbReference type="ARBA" id="ARBA00023136"/>
    </source>
</evidence>
<dbReference type="InterPro" id="IPR020846">
    <property type="entry name" value="MFS_dom"/>
</dbReference>
<feature type="compositionally biased region" description="Polar residues" evidence="5">
    <location>
        <begin position="221"/>
        <end position="235"/>
    </location>
</feature>
<proteinExistence type="predicted"/>
<evidence type="ECO:0000256" key="5">
    <source>
        <dbReference type="SAM" id="MobiDB-lite"/>
    </source>
</evidence>
<keyword evidence="2 6" id="KW-0812">Transmembrane</keyword>
<evidence type="ECO:0000256" key="1">
    <source>
        <dbReference type="ARBA" id="ARBA00004651"/>
    </source>
</evidence>
<evidence type="ECO:0000256" key="2">
    <source>
        <dbReference type="ARBA" id="ARBA00022692"/>
    </source>
</evidence>
<feature type="transmembrane region" description="Helical" evidence="6">
    <location>
        <begin position="410"/>
        <end position="432"/>
    </location>
</feature>
<evidence type="ECO:0000313" key="8">
    <source>
        <dbReference type="EMBL" id="TCF39905.1"/>
    </source>
</evidence>
<dbReference type="GO" id="GO:0022857">
    <property type="term" value="F:transmembrane transporter activity"/>
    <property type="evidence" value="ECO:0007669"/>
    <property type="project" value="InterPro"/>
</dbReference>
<feature type="transmembrane region" description="Helical" evidence="6">
    <location>
        <begin position="46"/>
        <end position="69"/>
    </location>
</feature>
<reference evidence="8 9" key="1">
    <citation type="journal article" date="2018" name="Sci. Rep.">
        <title>Genomic diversity and distribution of Bifidobacterium longum subsp. longum across the human lifespan.</title>
        <authorList>
            <person name="Odamaki T."/>
            <person name="Bottacini F."/>
            <person name="Kato K."/>
            <person name="Mitsuyama E."/>
            <person name="Yoshida K."/>
            <person name="Horigome A."/>
            <person name="Xiao J.Z."/>
            <person name="van Sinderen D."/>
        </authorList>
    </citation>
    <scope>NUCLEOTIDE SEQUENCE [LARGE SCALE GENOMIC DNA]</scope>
    <source>
        <strain evidence="8 9">MCC10100</strain>
    </source>
</reference>
<dbReference type="AlphaFoldDB" id="A0A4R0UPW8"/>
<dbReference type="InterPro" id="IPR052714">
    <property type="entry name" value="MFS_Exporter"/>
</dbReference>
<feature type="transmembrane region" description="Helical" evidence="6">
    <location>
        <begin position="115"/>
        <end position="133"/>
    </location>
</feature>
<comment type="subcellular location">
    <subcellularLocation>
        <location evidence="1">Cell membrane</location>
        <topology evidence="1">Multi-pass membrane protein</topology>
    </subcellularLocation>
</comment>
<feature type="transmembrane region" description="Helical" evidence="6">
    <location>
        <begin position="170"/>
        <end position="189"/>
    </location>
</feature>
<feature type="transmembrane region" description="Helical" evidence="6">
    <location>
        <begin position="347"/>
        <end position="365"/>
    </location>
</feature>
<organism evidence="8 9">
    <name type="scientific">Bifidobacterium longum subsp. longum</name>
    <dbReference type="NCBI Taxonomy" id="1679"/>
    <lineage>
        <taxon>Bacteria</taxon>
        <taxon>Bacillati</taxon>
        <taxon>Actinomycetota</taxon>
        <taxon>Actinomycetes</taxon>
        <taxon>Bifidobacteriales</taxon>
        <taxon>Bifidobacteriaceae</taxon>
        <taxon>Bifidobacterium</taxon>
    </lineage>
</organism>
<sequence length="441" mass="46409">MPNIGKDDHPKLWSLIFVLIIALTFCCFVMGQGLNSGTSVFLAGQGYGASLAGVLALVFSIAAALARLFVGPVIDNGKCSLVIIAGIAILIAGTALSAVVQGIPLFTISRLLQGVGFGAATTAASTAAASVLPQERLGEGIGYHGLGQAIAMSIGPAFALYLVGTDPSTNLYVGLALVGFAGLVIALNARYESKWQTLPSSSAYRIKMETRLELDSKDGQAPSSTTVTTSETINSEKCPEGDQVSKRTLRDSFNIFEPRALPGAIPQMIMCPTFGFGVFFAGLYGTTLGYTHAGLFYTISAVSMIIIRMISKHFMDTVPAIKTMTGAVACGILCCLMLLAAPYGEPVFLASGIFYGLATGISLPLNQSVAVKNTPPERWGAANALFLLANDIGIGFASVIWGVINDSFGFQTSIVCVIVCLIASYASAWIVYPARDKRWRH</sequence>
<dbReference type="InterPro" id="IPR011701">
    <property type="entry name" value="MFS"/>
</dbReference>
<dbReference type="Gene3D" id="1.20.1250.20">
    <property type="entry name" value="MFS general substrate transporter like domains"/>
    <property type="match status" value="1"/>
</dbReference>
<evidence type="ECO:0000313" key="9">
    <source>
        <dbReference type="Proteomes" id="UP000294241"/>
    </source>
</evidence>
<keyword evidence="4 6" id="KW-0472">Membrane</keyword>
<feature type="transmembrane region" description="Helical" evidence="6">
    <location>
        <begin position="12"/>
        <end position="34"/>
    </location>
</feature>
<dbReference type="EMBL" id="SHST01000021">
    <property type="protein sequence ID" value="TCF39905.1"/>
    <property type="molecule type" value="Genomic_DNA"/>
</dbReference>
<dbReference type="Proteomes" id="UP000294241">
    <property type="component" value="Unassembled WGS sequence"/>
</dbReference>
<accession>A0A4R0UPW8</accession>
<keyword evidence="3 6" id="KW-1133">Transmembrane helix</keyword>
<dbReference type="GO" id="GO:0005886">
    <property type="term" value="C:plasma membrane"/>
    <property type="evidence" value="ECO:0007669"/>
    <property type="project" value="UniProtKB-SubCell"/>
</dbReference>
<evidence type="ECO:0000256" key="3">
    <source>
        <dbReference type="ARBA" id="ARBA00022989"/>
    </source>
</evidence>